<dbReference type="EMBL" id="FQZE01000002">
    <property type="protein sequence ID" value="SHI46320.1"/>
    <property type="molecule type" value="Genomic_DNA"/>
</dbReference>
<name>A0A1M6BC59_9BACT</name>
<keyword evidence="14" id="KW-1185">Reference proteome</keyword>
<dbReference type="PANTHER" id="PTHR45628">
    <property type="entry name" value="VOLTAGE-DEPENDENT CALCIUM CHANNEL TYPE A SUBUNIT ALPHA-1"/>
    <property type="match status" value="1"/>
</dbReference>
<evidence type="ECO:0000259" key="12">
    <source>
        <dbReference type="Pfam" id="PF00520"/>
    </source>
</evidence>
<evidence type="ECO:0000256" key="7">
    <source>
        <dbReference type="ARBA" id="ARBA00023065"/>
    </source>
</evidence>
<sequence length="266" mass="30562">MIKNIFLNDRFILGLILLNALLLIAGGYLQTDSERQLFSLADNMITTLFLVELFIKFKAFGIKNYFKSNWNKLDFILIALSLPALIAFLFNFSVLDFSFLLVFRVLRVFKAFRFFKFIPNIGQLVSGIQRALKTSLFVFSGFLIYIFIIGILSYYLFENSGSEYFSNPMISLYSTFKIFTVEGWFEIPEQVIENYSKSASFFTYLYFIFVVLTGGIFGLSLVNSIFVDSMVSDNNDELEKKIDNIDSKIIEILTKIKDNETGNNSG</sequence>
<evidence type="ECO:0000256" key="1">
    <source>
        <dbReference type="ARBA" id="ARBA00004141"/>
    </source>
</evidence>
<proteinExistence type="predicted"/>
<reference evidence="13 14" key="1">
    <citation type="submission" date="2016-11" db="EMBL/GenBank/DDBJ databases">
        <authorList>
            <person name="Jaros S."/>
            <person name="Januszkiewicz K."/>
            <person name="Wedrychowicz H."/>
        </authorList>
    </citation>
    <scope>NUCLEOTIDE SEQUENCE [LARGE SCALE GENOMIC DNA]</scope>
    <source>
        <strain evidence="13 14">DSM 27063</strain>
    </source>
</reference>
<evidence type="ECO:0000256" key="10">
    <source>
        <dbReference type="ARBA" id="ARBA00023303"/>
    </source>
</evidence>
<evidence type="ECO:0000256" key="8">
    <source>
        <dbReference type="ARBA" id="ARBA00023136"/>
    </source>
</evidence>
<keyword evidence="10 13" id="KW-0407">Ion channel</keyword>
<keyword evidence="3 11" id="KW-0812">Transmembrane</keyword>
<dbReference type="GO" id="GO:0098703">
    <property type="term" value="P:calcium ion import across plasma membrane"/>
    <property type="evidence" value="ECO:0007669"/>
    <property type="project" value="TreeGrafter"/>
</dbReference>
<dbReference type="STRING" id="1168035.SAMN05444280_102164"/>
<evidence type="ECO:0000256" key="9">
    <source>
        <dbReference type="ARBA" id="ARBA00023180"/>
    </source>
</evidence>
<feature type="transmembrane region" description="Helical" evidence="11">
    <location>
        <begin position="75"/>
        <end position="92"/>
    </location>
</feature>
<protein>
    <submittedName>
        <fullName evidence="13">Voltage-gated sodium channel</fullName>
    </submittedName>
</protein>
<keyword evidence="2" id="KW-0813">Transport</keyword>
<dbReference type="InterPro" id="IPR005821">
    <property type="entry name" value="Ion_trans_dom"/>
</dbReference>
<dbReference type="InterPro" id="IPR050599">
    <property type="entry name" value="VDCC_alpha-1_subunit"/>
</dbReference>
<feature type="domain" description="Ion transport" evidence="12">
    <location>
        <begin position="9"/>
        <end position="234"/>
    </location>
</feature>
<dbReference type="InterPro" id="IPR027359">
    <property type="entry name" value="Volt_channel_dom_sf"/>
</dbReference>
<evidence type="ECO:0000256" key="4">
    <source>
        <dbReference type="ARBA" id="ARBA00022837"/>
    </source>
</evidence>
<feature type="transmembrane region" description="Helical" evidence="11">
    <location>
        <begin position="12"/>
        <end position="31"/>
    </location>
</feature>
<dbReference type="Gene3D" id="1.10.287.70">
    <property type="match status" value="1"/>
</dbReference>
<evidence type="ECO:0000313" key="13">
    <source>
        <dbReference type="EMBL" id="SHI46320.1"/>
    </source>
</evidence>
<evidence type="ECO:0000313" key="14">
    <source>
        <dbReference type="Proteomes" id="UP000184050"/>
    </source>
</evidence>
<keyword evidence="4" id="KW-0106">Calcium</keyword>
<evidence type="ECO:0000256" key="6">
    <source>
        <dbReference type="ARBA" id="ARBA00022989"/>
    </source>
</evidence>
<keyword evidence="9" id="KW-0325">Glycoprotein</keyword>
<feature type="transmembrane region" description="Helical" evidence="11">
    <location>
        <begin position="136"/>
        <end position="157"/>
    </location>
</feature>
<evidence type="ECO:0000256" key="3">
    <source>
        <dbReference type="ARBA" id="ARBA00022692"/>
    </source>
</evidence>
<feature type="transmembrane region" description="Helical" evidence="11">
    <location>
        <begin position="204"/>
        <end position="226"/>
    </location>
</feature>
<feature type="transmembrane region" description="Helical" evidence="11">
    <location>
        <begin position="37"/>
        <end position="55"/>
    </location>
</feature>
<dbReference type="OrthoDB" id="5297065at2"/>
<comment type="subcellular location">
    <subcellularLocation>
        <location evidence="1">Membrane</location>
        <topology evidence="1">Multi-pass membrane protein</topology>
    </subcellularLocation>
</comment>
<organism evidence="13 14">
    <name type="scientific">Tangfeifania diversioriginum</name>
    <dbReference type="NCBI Taxonomy" id="1168035"/>
    <lineage>
        <taxon>Bacteria</taxon>
        <taxon>Pseudomonadati</taxon>
        <taxon>Bacteroidota</taxon>
        <taxon>Bacteroidia</taxon>
        <taxon>Marinilabiliales</taxon>
        <taxon>Prolixibacteraceae</taxon>
        <taxon>Tangfeifania</taxon>
    </lineage>
</organism>
<evidence type="ECO:0000256" key="11">
    <source>
        <dbReference type="SAM" id="Phobius"/>
    </source>
</evidence>
<dbReference type="AlphaFoldDB" id="A0A1M6BC59"/>
<evidence type="ECO:0000256" key="2">
    <source>
        <dbReference type="ARBA" id="ARBA00022448"/>
    </source>
</evidence>
<keyword evidence="8 11" id="KW-0472">Membrane</keyword>
<gene>
    <name evidence="13" type="ORF">SAMN05444280_102164</name>
</gene>
<dbReference type="Proteomes" id="UP000184050">
    <property type="component" value="Unassembled WGS sequence"/>
</dbReference>
<keyword evidence="7" id="KW-0406">Ion transport</keyword>
<dbReference type="PANTHER" id="PTHR45628:SF7">
    <property type="entry name" value="VOLTAGE-DEPENDENT CALCIUM CHANNEL TYPE A SUBUNIT ALPHA-1"/>
    <property type="match status" value="1"/>
</dbReference>
<accession>A0A1M6BC59</accession>
<dbReference type="GO" id="GO:0005891">
    <property type="term" value="C:voltage-gated calcium channel complex"/>
    <property type="evidence" value="ECO:0007669"/>
    <property type="project" value="TreeGrafter"/>
</dbReference>
<keyword evidence="6 11" id="KW-1133">Transmembrane helix</keyword>
<evidence type="ECO:0000256" key="5">
    <source>
        <dbReference type="ARBA" id="ARBA00022882"/>
    </source>
</evidence>
<keyword evidence="5" id="KW-0851">Voltage-gated channel</keyword>
<dbReference type="Gene3D" id="1.20.120.350">
    <property type="entry name" value="Voltage-gated potassium channels. Chain C"/>
    <property type="match status" value="1"/>
</dbReference>
<dbReference type="SUPFAM" id="SSF81324">
    <property type="entry name" value="Voltage-gated potassium channels"/>
    <property type="match status" value="1"/>
</dbReference>
<dbReference type="GO" id="GO:0008331">
    <property type="term" value="F:high voltage-gated calcium channel activity"/>
    <property type="evidence" value="ECO:0007669"/>
    <property type="project" value="TreeGrafter"/>
</dbReference>
<dbReference type="RefSeq" id="WP_073164794.1">
    <property type="nucleotide sequence ID" value="NZ_FQZE01000002.1"/>
</dbReference>
<dbReference type="Pfam" id="PF00520">
    <property type="entry name" value="Ion_trans"/>
    <property type="match status" value="1"/>
</dbReference>